<evidence type="ECO:0000256" key="6">
    <source>
        <dbReference type="ARBA" id="ARBA00023136"/>
    </source>
</evidence>
<evidence type="ECO:0000256" key="3">
    <source>
        <dbReference type="ARBA" id="ARBA00022475"/>
    </source>
</evidence>
<keyword evidence="5 7" id="KW-1133">Transmembrane helix</keyword>
<feature type="transmembrane region" description="Helical" evidence="7">
    <location>
        <begin position="179"/>
        <end position="199"/>
    </location>
</feature>
<evidence type="ECO:0000313" key="10">
    <source>
        <dbReference type="Proteomes" id="UP000071979"/>
    </source>
</evidence>
<evidence type="ECO:0000256" key="5">
    <source>
        <dbReference type="ARBA" id="ARBA00022989"/>
    </source>
</evidence>
<evidence type="ECO:0000256" key="4">
    <source>
        <dbReference type="ARBA" id="ARBA00022692"/>
    </source>
</evidence>
<dbReference type="PANTHER" id="PTHR23513:SF11">
    <property type="entry name" value="STAPHYLOFERRIN A TRANSPORTER"/>
    <property type="match status" value="1"/>
</dbReference>
<dbReference type="EMBL" id="LDSE01000030">
    <property type="protein sequence ID" value="KTS66640.1"/>
    <property type="molecule type" value="Genomic_DNA"/>
</dbReference>
<reference evidence="9 10" key="1">
    <citation type="journal article" date="2016" name="Front. Microbiol.">
        <title>Genomic Resource of Rice Seed Associated Bacteria.</title>
        <authorList>
            <person name="Midha S."/>
            <person name="Bansal K."/>
            <person name="Sharma S."/>
            <person name="Kumar N."/>
            <person name="Patil P.P."/>
            <person name="Chaudhry V."/>
            <person name="Patil P.B."/>
        </authorList>
    </citation>
    <scope>NUCLEOTIDE SEQUENCE [LARGE SCALE GENOMIC DNA]</scope>
    <source>
        <strain evidence="9 10">SA3</strain>
    </source>
</reference>
<feature type="transmembrane region" description="Helical" evidence="7">
    <location>
        <begin position="117"/>
        <end position="138"/>
    </location>
</feature>
<keyword evidence="2" id="KW-0813">Transport</keyword>
<keyword evidence="3" id="KW-1003">Cell membrane</keyword>
<gene>
    <name evidence="9" type="ORF">SA3R_16360</name>
</gene>
<feature type="transmembrane region" description="Helical" evidence="7">
    <location>
        <begin position="263"/>
        <end position="284"/>
    </location>
</feature>
<feature type="transmembrane region" description="Helical" evidence="7">
    <location>
        <begin position="233"/>
        <end position="251"/>
    </location>
</feature>
<dbReference type="PROSITE" id="PS50850">
    <property type="entry name" value="MFS"/>
    <property type="match status" value="1"/>
</dbReference>
<evidence type="ECO:0000256" key="2">
    <source>
        <dbReference type="ARBA" id="ARBA00022448"/>
    </source>
</evidence>
<dbReference type="GO" id="GO:0005886">
    <property type="term" value="C:plasma membrane"/>
    <property type="evidence" value="ECO:0007669"/>
    <property type="project" value="UniProtKB-SubCell"/>
</dbReference>
<comment type="subcellular location">
    <subcellularLocation>
        <location evidence="1">Cell membrane</location>
        <topology evidence="1">Multi-pass membrane protein</topology>
    </subcellularLocation>
</comment>
<dbReference type="InterPro" id="IPR036259">
    <property type="entry name" value="MFS_trans_sf"/>
</dbReference>
<evidence type="ECO:0000256" key="7">
    <source>
        <dbReference type="SAM" id="Phobius"/>
    </source>
</evidence>
<sequence>MNQPNPQTARSGAFSPFAYGLFAVIWTASVLGNTGSFIRDVASAWLITGLSDNPTAVALMQTAATLPVFLLALPAGVLSDIVDRRRLLIVVQLLMASVSGTLLLLSHNHWLTVEWLIGLTFVGGVGAALFGPAWQAIVPELVPRHELKNAVALNSLGINIARAIGPATGGLLLASLGAMAAYGADVASYFFVIAALLWWKRPAKAATALNEHFFGAFRAGLRYVKASRELHRVLLRAALYFAFASAIWALLPLVARTMLHGTAGFYGLLLGAVGAGAIAGALLLPRLRARLSHDGLMLLSAVLSALVMVALALSPPQWLALLLMLVLGTGWIIALTTLNGVAQAVLPDWVRGRGLAVYLMVFNGTLAGGSLAWGLIAQHMGLASTLMLAGAALLITALLAKRLALPAGEADLQPAKHWAEPVVSDAVDIRRGAVLIQIRYRVPQADRAAFQHAMHKLAQARRRDGAYAWGLMEQTDDAGALLEWFMVESWQEHLRQHQRVSRADAELQQAVLQFHQGDEPPQVSHHIAL</sequence>
<feature type="transmembrane region" description="Helical" evidence="7">
    <location>
        <begin position="12"/>
        <end position="38"/>
    </location>
</feature>
<dbReference type="GO" id="GO:0022857">
    <property type="term" value="F:transmembrane transporter activity"/>
    <property type="evidence" value="ECO:0007669"/>
    <property type="project" value="InterPro"/>
</dbReference>
<dbReference type="Proteomes" id="UP000071979">
    <property type="component" value="Unassembled WGS sequence"/>
</dbReference>
<name>A0A8E1RWH2_9GAMM</name>
<feature type="transmembrane region" description="Helical" evidence="7">
    <location>
        <begin position="87"/>
        <end position="105"/>
    </location>
</feature>
<dbReference type="PANTHER" id="PTHR23513">
    <property type="entry name" value="INTEGRAL MEMBRANE EFFLUX PROTEIN-RELATED"/>
    <property type="match status" value="1"/>
</dbReference>
<proteinExistence type="predicted"/>
<feature type="domain" description="Major facilitator superfamily (MFS) profile" evidence="8">
    <location>
        <begin position="13"/>
        <end position="408"/>
    </location>
</feature>
<keyword evidence="6 7" id="KW-0472">Membrane</keyword>
<dbReference type="InterPro" id="IPR020846">
    <property type="entry name" value="MFS_dom"/>
</dbReference>
<accession>A0A8E1RWH2</accession>
<dbReference type="Pfam" id="PF05977">
    <property type="entry name" value="MFS_3"/>
    <property type="match status" value="1"/>
</dbReference>
<feature type="transmembrane region" description="Helical" evidence="7">
    <location>
        <begin position="296"/>
        <end position="313"/>
    </location>
</feature>
<feature type="transmembrane region" description="Helical" evidence="7">
    <location>
        <begin position="319"/>
        <end position="342"/>
    </location>
</feature>
<organism evidence="9 10">
    <name type="scientific">Pantoea dispersa</name>
    <dbReference type="NCBI Taxonomy" id="59814"/>
    <lineage>
        <taxon>Bacteria</taxon>
        <taxon>Pseudomonadati</taxon>
        <taxon>Pseudomonadota</taxon>
        <taxon>Gammaproteobacteria</taxon>
        <taxon>Enterobacterales</taxon>
        <taxon>Erwiniaceae</taxon>
        <taxon>Pantoea</taxon>
    </lineage>
</organism>
<feature type="transmembrane region" description="Helical" evidence="7">
    <location>
        <begin position="58"/>
        <end position="78"/>
    </location>
</feature>
<dbReference type="CDD" id="cd06173">
    <property type="entry name" value="MFS_MefA_like"/>
    <property type="match status" value="1"/>
</dbReference>
<dbReference type="RefSeq" id="WP_058774849.1">
    <property type="nucleotide sequence ID" value="NZ_LDSD01000023.1"/>
</dbReference>
<evidence type="ECO:0000313" key="9">
    <source>
        <dbReference type="EMBL" id="KTS66640.1"/>
    </source>
</evidence>
<dbReference type="SUPFAM" id="SSF103473">
    <property type="entry name" value="MFS general substrate transporter"/>
    <property type="match status" value="1"/>
</dbReference>
<evidence type="ECO:0000259" key="8">
    <source>
        <dbReference type="PROSITE" id="PS50850"/>
    </source>
</evidence>
<dbReference type="InterPro" id="IPR010290">
    <property type="entry name" value="TM_effector"/>
</dbReference>
<keyword evidence="4 7" id="KW-0812">Transmembrane</keyword>
<feature type="transmembrane region" description="Helical" evidence="7">
    <location>
        <begin position="150"/>
        <end position="173"/>
    </location>
</feature>
<dbReference type="Gene3D" id="1.20.1250.20">
    <property type="entry name" value="MFS general substrate transporter like domains"/>
    <property type="match status" value="1"/>
</dbReference>
<evidence type="ECO:0000256" key="1">
    <source>
        <dbReference type="ARBA" id="ARBA00004651"/>
    </source>
</evidence>
<dbReference type="AlphaFoldDB" id="A0A8E1RWH2"/>
<feature type="transmembrane region" description="Helical" evidence="7">
    <location>
        <begin position="354"/>
        <end position="376"/>
    </location>
</feature>
<feature type="transmembrane region" description="Helical" evidence="7">
    <location>
        <begin position="382"/>
        <end position="400"/>
    </location>
</feature>
<protein>
    <submittedName>
        <fullName evidence="9">MFS transporter</fullName>
    </submittedName>
</protein>
<comment type="caution">
    <text evidence="9">The sequence shown here is derived from an EMBL/GenBank/DDBJ whole genome shotgun (WGS) entry which is preliminary data.</text>
</comment>